<dbReference type="InterPro" id="IPR008407">
    <property type="entry name" value="Brnchd-chn_aa_trnsp_AzlD"/>
</dbReference>
<feature type="transmembrane region" description="Helical" evidence="1">
    <location>
        <begin position="89"/>
        <end position="107"/>
    </location>
</feature>
<evidence type="ECO:0000256" key="1">
    <source>
        <dbReference type="SAM" id="Phobius"/>
    </source>
</evidence>
<comment type="caution">
    <text evidence="2">The sequence shown here is derived from an EMBL/GenBank/DDBJ whole genome shotgun (WGS) entry which is preliminary data.</text>
</comment>
<dbReference type="Proteomes" id="UP000824106">
    <property type="component" value="Unassembled WGS sequence"/>
</dbReference>
<keyword evidence="1" id="KW-0812">Transmembrane</keyword>
<dbReference type="EMBL" id="DXAZ01000102">
    <property type="protein sequence ID" value="HIZ71385.1"/>
    <property type="molecule type" value="Genomic_DNA"/>
</dbReference>
<keyword evidence="1" id="KW-0472">Membrane</keyword>
<dbReference type="PIRSF" id="PIRSF003203">
    <property type="entry name" value="AzlD"/>
    <property type="match status" value="1"/>
</dbReference>
<protein>
    <submittedName>
        <fullName evidence="2">AzlD domain-containing protein</fullName>
    </submittedName>
</protein>
<dbReference type="AlphaFoldDB" id="A0A9D2G2W9"/>
<feature type="transmembrane region" description="Helical" evidence="1">
    <location>
        <begin position="64"/>
        <end position="82"/>
    </location>
</feature>
<dbReference type="Pfam" id="PF05437">
    <property type="entry name" value="AzlD"/>
    <property type="match status" value="1"/>
</dbReference>
<evidence type="ECO:0000313" key="3">
    <source>
        <dbReference type="Proteomes" id="UP000824106"/>
    </source>
</evidence>
<name>A0A9D2G2W9_9LACT</name>
<accession>A0A9D2G2W9</accession>
<reference evidence="2" key="1">
    <citation type="journal article" date="2021" name="PeerJ">
        <title>Extensive microbial diversity within the chicken gut microbiome revealed by metagenomics and culture.</title>
        <authorList>
            <person name="Gilroy R."/>
            <person name="Ravi A."/>
            <person name="Getino M."/>
            <person name="Pursley I."/>
            <person name="Horton D.L."/>
            <person name="Alikhan N.F."/>
            <person name="Baker D."/>
            <person name="Gharbi K."/>
            <person name="Hall N."/>
            <person name="Watson M."/>
            <person name="Adriaenssens E.M."/>
            <person name="Foster-Nyarko E."/>
            <person name="Jarju S."/>
            <person name="Secka A."/>
            <person name="Antonio M."/>
            <person name="Oren A."/>
            <person name="Chaudhuri R.R."/>
            <person name="La Ragione R."/>
            <person name="Hildebrand F."/>
            <person name="Pallen M.J."/>
        </authorList>
    </citation>
    <scope>NUCLEOTIDE SEQUENCE</scope>
    <source>
        <strain evidence="2">CHK169-4300</strain>
    </source>
</reference>
<keyword evidence="1" id="KW-1133">Transmembrane helix</keyword>
<feature type="transmembrane region" description="Helical" evidence="1">
    <location>
        <begin position="6"/>
        <end position="28"/>
    </location>
</feature>
<gene>
    <name evidence="2" type="ORF">H9808_06435</name>
</gene>
<reference evidence="2" key="2">
    <citation type="submission" date="2021-04" db="EMBL/GenBank/DDBJ databases">
        <authorList>
            <person name="Gilroy R."/>
        </authorList>
    </citation>
    <scope>NUCLEOTIDE SEQUENCE</scope>
    <source>
        <strain evidence="2">CHK169-4300</strain>
    </source>
</reference>
<evidence type="ECO:0000313" key="2">
    <source>
        <dbReference type="EMBL" id="HIZ71385.1"/>
    </source>
</evidence>
<sequence>MTHKQMLLTVFVIMLGTMFTRFLVFFIFPPSKEPPQFVNYLGKVLPAAAIGLLVIYALKEVKLTKAPFAIPEFLAILVIVLIHKWRRNSLLSIATGTIVYMVLIQGVF</sequence>
<organism evidence="2 3">
    <name type="scientific">Candidatus Atopostipes pullistercoris</name>
    <dbReference type="NCBI Taxonomy" id="2838467"/>
    <lineage>
        <taxon>Bacteria</taxon>
        <taxon>Bacillati</taxon>
        <taxon>Bacillota</taxon>
        <taxon>Bacilli</taxon>
        <taxon>Lactobacillales</taxon>
        <taxon>Carnobacteriaceae</taxon>
        <taxon>Atopostipes</taxon>
    </lineage>
</organism>
<proteinExistence type="predicted"/>